<sequence>MQSTDSLSIEEYVIVGGGTAGWITAAILAHSLKHFKNVKIKLVESPDIPTIGVGEATIPSIIDMLTYLKIPLVEFINKTDASFKLAIRFDDWLQQGHSYWHPFGKIGNAIDNLPFYQHWLKHAKHQGQYQFSDFSPSVALAEHGKFYAPRPGEKTNLSASSYALHFNAGKVAEYLKTYSLELGVEHIKANVTHTELTTSGAIKQLKLDTQPVLAADFFFDCSGQKALLIDKSLRVGYQDWQSFLPVNRALAVQTKPSNNIAPYTIAKADKAGWQWQIPLQSRTGNGYVYCDDFIDQAAATTQLLNRVGEENCITEPRLIRFKTGKRNKMWHKNCVAIGLSGGFLEPLESTSIYLIMRAALNFVQALPDKNLHQPSIDEYNRLMDNEYLNIRDFIVLHYCTSKRTDSEFWQMWQHLPIPASLSQKLDLFTSQGRLMDNPKDLFASDSWYAVLAGMQVTPNSLDPLIERSNFSLIEKAMHDSYTALQNNARQQRDHKQYLNNLIK</sequence>
<dbReference type="InterPro" id="IPR050816">
    <property type="entry name" value="Flavin-dep_Halogenase_NPB"/>
</dbReference>
<organism evidence="2 3">
    <name type="scientific">Catenovulum adriaticum</name>
    <dbReference type="NCBI Taxonomy" id="2984846"/>
    <lineage>
        <taxon>Bacteria</taxon>
        <taxon>Pseudomonadati</taxon>
        <taxon>Pseudomonadota</taxon>
        <taxon>Gammaproteobacteria</taxon>
        <taxon>Alteromonadales</taxon>
        <taxon>Alteromonadaceae</taxon>
        <taxon>Catenovulum</taxon>
    </lineage>
</organism>
<feature type="transmembrane region" description="Helical" evidence="1">
    <location>
        <begin position="12"/>
        <end position="32"/>
    </location>
</feature>
<keyword evidence="1" id="KW-1133">Transmembrane helix</keyword>
<dbReference type="Pfam" id="PF04820">
    <property type="entry name" value="Trp_halogenase"/>
    <property type="match status" value="1"/>
</dbReference>
<dbReference type="EMBL" id="CP109967">
    <property type="protein sequence ID" value="WAJ72366.1"/>
    <property type="molecule type" value="Genomic_DNA"/>
</dbReference>
<dbReference type="PANTHER" id="PTHR43747">
    <property type="entry name" value="FAD-BINDING PROTEIN"/>
    <property type="match status" value="1"/>
</dbReference>
<geneLocation type="plasmid" evidence="2 3">
    <name>pCadTS8_2</name>
</geneLocation>
<dbReference type="RefSeq" id="WP_268077130.1">
    <property type="nucleotide sequence ID" value="NZ_CP109967.1"/>
</dbReference>
<dbReference type="InterPro" id="IPR033856">
    <property type="entry name" value="Trp_halogen"/>
</dbReference>
<keyword evidence="1" id="KW-0472">Membrane</keyword>
<evidence type="ECO:0000313" key="2">
    <source>
        <dbReference type="EMBL" id="WAJ72366.1"/>
    </source>
</evidence>
<evidence type="ECO:0000313" key="3">
    <source>
        <dbReference type="Proteomes" id="UP001163726"/>
    </source>
</evidence>
<proteinExistence type="predicted"/>
<dbReference type="InterPro" id="IPR006905">
    <property type="entry name" value="Flavin_halogenase"/>
</dbReference>
<protein>
    <submittedName>
        <fullName evidence="2">Tryptophan 7-halogenase</fullName>
    </submittedName>
</protein>
<keyword evidence="1" id="KW-0812">Transmembrane</keyword>
<name>A0ABY7ATC3_9ALTE</name>
<keyword evidence="3" id="KW-1185">Reference proteome</keyword>
<dbReference type="PANTHER" id="PTHR43747:SF4">
    <property type="entry name" value="FLAVIN-DEPENDENT TRYPTOPHAN HALOGENASE"/>
    <property type="match status" value="1"/>
</dbReference>
<gene>
    <name evidence="2" type="ORF">OLW01_16640</name>
</gene>
<reference evidence="2" key="1">
    <citation type="submission" date="2022-10" db="EMBL/GenBank/DDBJ databases">
        <title>Catenovulum adriacola sp. nov. isolated in the Harbour of Susak.</title>
        <authorList>
            <person name="Schoch T."/>
            <person name="Reich S.J."/>
            <person name="Stoeferle S."/>
            <person name="Flaiz M."/>
            <person name="Kazda M."/>
            <person name="Riedel C.U."/>
            <person name="Duerre P."/>
        </authorList>
    </citation>
    <scope>NUCLEOTIDE SEQUENCE</scope>
    <source>
        <strain evidence="2">TS8</strain>
        <plasmid evidence="2">pCadTS8_2</plasmid>
    </source>
</reference>
<dbReference type="InterPro" id="IPR036188">
    <property type="entry name" value="FAD/NAD-bd_sf"/>
</dbReference>
<keyword evidence="2" id="KW-0614">Plasmid</keyword>
<dbReference type="Proteomes" id="UP001163726">
    <property type="component" value="Plasmid pCadTS8_2"/>
</dbReference>
<dbReference type="PIRSF" id="PIRSF011396">
    <property type="entry name" value="Trp_halogenase"/>
    <property type="match status" value="1"/>
</dbReference>
<dbReference type="SUPFAM" id="SSF51905">
    <property type="entry name" value="FAD/NAD(P)-binding domain"/>
    <property type="match status" value="1"/>
</dbReference>
<accession>A0ABY7ATC3</accession>
<dbReference type="Gene3D" id="3.50.50.60">
    <property type="entry name" value="FAD/NAD(P)-binding domain"/>
    <property type="match status" value="1"/>
</dbReference>
<evidence type="ECO:0000256" key="1">
    <source>
        <dbReference type="SAM" id="Phobius"/>
    </source>
</evidence>